<dbReference type="Pfam" id="PF01955">
    <property type="entry name" value="CbiZ"/>
    <property type="match status" value="1"/>
</dbReference>
<proteinExistence type="predicted"/>
<dbReference type="InterPro" id="IPR052209">
    <property type="entry name" value="CbiZ"/>
</dbReference>
<dbReference type="PANTHER" id="PTHR35336:SF5">
    <property type="entry name" value="ADENOSYLCOBINAMIDE AMIDOHYDROLASE"/>
    <property type="match status" value="1"/>
</dbReference>
<reference evidence="1 2" key="1">
    <citation type="submission" date="2020-10" db="EMBL/GenBank/DDBJ databases">
        <title>Sequencing the genomes of 1000 actinobacteria strains.</title>
        <authorList>
            <person name="Klenk H.-P."/>
        </authorList>
    </citation>
    <scope>NUCLEOTIDE SEQUENCE [LARGE SCALE GENOMIC DNA]</scope>
    <source>
        <strain evidence="1 2">DSM 46744</strain>
    </source>
</reference>
<evidence type="ECO:0000313" key="2">
    <source>
        <dbReference type="Proteomes" id="UP000627838"/>
    </source>
</evidence>
<accession>A0ABR9JY11</accession>
<dbReference type="InterPro" id="IPR002808">
    <property type="entry name" value="AdoCbi_amidolase"/>
</dbReference>
<dbReference type="RefSeq" id="WP_192761664.1">
    <property type="nucleotide sequence ID" value="NZ_JADBDZ010000001.1"/>
</dbReference>
<comment type="caution">
    <text evidence="1">The sequence shown here is derived from an EMBL/GenBank/DDBJ whole genome shotgun (WGS) entry which is preliminary data.</text>
</comment>
<sequence>MTALNLESTWRTEDGARLAATVWRAGAGRRAISSAMVGGGLGPVHWVLNAQVPGGYSRTDPVAHLDELAASHGLDGRGVGMLTAAAVERTVRGADGGVEVAATVGLRVPTWAAAPEGAPDPELAPMRLDDLPRPRGEAAWRPGTINVLAVVPVPLTDAALVNAVVTVTEAKTQALLEAGFPCTGTASDAVCVAVPEAGTPEPFAGPRSVWGARLARAVHQAVHAGALGYGALPAELR</sequence>
<protein>
    <submittedName>
        <fullName evidence="1">Adenosylcobinamide amidohydrolase</fullName>
    </submittedName>
</protein>
<organism evidence="1 2">
    <name type="scientific">Actinomadura algeriensis</name>
    <dbReference type="NCBI Taxonomy" id="1679523"/>
    <lineage>
        <taxon>Bacteria</taxon>
        <taxon>Bacillati</taxon>
        <taxon>Actinomycetota</taxon>
        <taxon>Actinomycetes</taxon>
        <taxon>Streptosporangiales</taxon>
        <taxon>Thermomonosporaceae</taxon>
        <taxon>Actinomadura</taxon>
    </lineage>
</organism>
<dbReference type="PANTHER" id="PTHR35336">
    <property type="entry name" value="ADENOSYLCOBINAMIDE AMIDOHYDROLASE"/>
    <property type="match status" value="1"/>
</dbReference>
<evidence type="ECO:0000313" key="1">
    <source>
        <dbReference type="EMBL" id="MBE1535465.1"/>
    </source>
</evidence>
<keyword evidence="2" id="KW-1185">Reference proteome</keyword>
<gene>
    <name evidence="1" type="ORF">H4W34_005298</name>
</gene>
<name>A0ABR9JY11_9ACTN</name>
<dbReference type="EMBL" id="JADBDZ010000001">
    <property type="protein sequence ID" value="MBE1535465.1"/>
    <property type="molecule type" value="Genomic_DNA"/>
</dbReference>
<dbReference type="Proteomes" id="UP000627838">
    <property type="component" value="Unassembled WGS sequence"/>
</dbReference>